<protein>
    <submittedName>
        <fullName evidence="2">FliM/FliN family flagellar motor switch protein</fullName>
    </submittedName>
</protein>
<dbReference type="InterPro" id="IPR036429">
    <property type="entry name" value="SpoA-like_sf"/>
</dbReference>
<feature type="domain" description="Flagellar motor switch protein FliN-like C-terminal" evidence="1">
    <location>
        <begin position="183"/>
        <end position="245"/>
    </location>
</feature>
<proteinExistence type="predicted"/>
<dbReference type="InterPro" id="IPR001543">
    <property type="entry name" value="FliN-like_C"/>
</dbReference>
<dbReference type="Proteomes" id="UP000545606">
    <property type="component" value="Unassembled WGS sequence"/>
</dbReference>
<sequence>MSGVLPFRLYTQKELNIVEAVVGERYETWLLEWGLVDREVQVSVSPVSLADVSAAKWLTAGVDWPAMSGQPGFFGYVCFDSDRSRAAIESSGLAVSVTGAAQDALAAAVVGKVAAPVFAGLKEGGQLDPLFFATGALRVALCYGDQILSVLLTEEQVARLLPRQALPVVLGPVSLSSLPIDGQIDLEVRASPAQFSIEDLGSLQPGDVIRLDQKVGVAFDLCLQSGGLLGRVQYGLYQGKPSVKVFRDDKIINKR</sequence>
<organism evidence="2 3">
    <name type="scientific">Aquitalea aquatica</name>
    <dbReference type="NCBI Taxonomy" id="3044273"/>
    <lineage>
        <taxon>Bacteria</taxon>
        <taxon>Pseudomonadati</taxon>
        <taxon>Pseudomonadota</taxon>
        <taxon>Betaproteobacteria</taxon>
        <taxon>Neisseriales</taxon>
        <taxon>Chromobacteriaceae</taxon>
        <taxon>Aquitalea</taxon>
    </lineage>
</organism>
<dbReference type="AlphaFoldDB" id="A0A838Y8I3"/>
<dbReference type="SUPFAM" id="SSF101801">
    <property type="entry name" value="Surface presentation of antigens (SPOA)"/>
    <property type="match status" value="1"/>
</dbReference>
<name>A0A838Y8I3_9NEIS</name>
<dbReference type="EMBL" id="JACERN010000004">
    <property type="protein sequence ID" value="MBA4707104.1"/>
    <property type="molecule type" value="Genomic_DNA"/>
</dbReference>
<dbReference type="RefSeq" id="WP_181834439.1">
    <property type="nucleotide sequence ID" value="NZ_JACERN010000004.1"/>
</dbReference>
<reference evidence="2 3" key="1">
    <citation type="submission" date="2020-07" db="EMBL/GenBank/DDBJ databases">
        <title>Draft genome sequence of violacein-producing bacteria and related species.</title>
        <authorList>
            <person name="Wilson H.S."/>
            <person name="De Leon M.E."/>
        </authorList>
    </citation>
    <scope>NUCLEOTIDE SEQUENCE [LARGE SCALE GENOMIC DNA]</scope>
    <source>
        <strain evidence="2 3">HSC-21Su07</strain>
    </source>
</reference>
<evidence type="ECO:0000313" key="3">
    <source>
        <dbReference type="Proteomes" id="UP000545606"/>
    </source>
</evidence>
<dbReference type="Gene3D" id="2.30.330.10">
    <property type="entry name" value="SpoA-like"/>
    <property type="match status" value="1"/>
</dbReference>
<gene>
    <name evidence="2" type="ORF">H2Z84_01715</name>
</gene>
<keyword evidence="2" id="KW-0966">Cell projection</keyword>
<keyword evidence="2" id="KW-0969">Cilium</keyword>
<evidence type="ECO:0000259" key="1">
    <source>
        <dbReference type="Pfam" id="PF01052"/>
    </source>
</evidence>
<evidence type="ECO:0000313" key="2">
    <source>
        <dbReference type="EMBL" id="MBA4707104.1"/>
    </source>
</evidence>
<dbReference type="Pfam" id="PF01052">
    <property type="entry name" value="FliMN_C"/>
    <property type="match status" value="1"/>
</dbReference>
<keyword evidence="2" id="KW-0282">Flagellum</keyword>
<comment type="caution">
    <text evidence="2">The sequence shown here is derived from an EMBL/GenBank/DDBJ whole genome shotgun (WGS) entry which is preliminary data.</text>
</comment>
<keyword evidence="3" id="KW-1185">Reference proteome</keyword>
<accession>A0A838Y8I3</accession>